<keyword evidence="1" id="KW-1133">Transmembrane helix</keyword>
<dbReference type="Proteomes" id="UP000030656">
    <property type="component" value="Unassembled WGS sequence"/>
</dbReference>
<sequence length="592" mass="66473">MNIYYVKLLLFTFLINTLVLPHNENCEKCHNVCLIQNNTLKTMIKSRLLAQTQNHNPHYHNDPELKEMIDKLNDEAIKKYQQTHDPYKQLQELVEKNGTKLTGGNDTEPMSKIEKELLETYEEMFREENHIMLKSSMYTNDDNRSDKSSLCECTDINNTKLAKTKGKDKYLKHLKHRCTRGICVSSVGSFLLTFVGLALARDAALTAFKSTVAGEVCSKCTSSITILNMIDGVSMSSAITGTSACASLKGVPDAVGTAASAALGALYPWEEEKIRGNMNAKNIYIYNQRNHKNTTHHTPKISTTRLLCECDIYTSIYDNDQEMKEVMQQFEVRTSQRFHEYDDRMKTTRQKCKDKCHKEIEKIILKDKLEKQMAQQLTTLETKIDTDDIPTCICEKSMVDKMEKGCLRCGGILSTAFPEFGLIGGTLVHSAAVNAATKIGMKAALEGLEDVNGLRALLGENIKDLVTTTNFNCKDALLESIEDIATPVCKSDEADKILYCSIKSGKQGIKFNVIESKISDAAESAALASDAAKAEALKATFTWETFFSSPLGISLLVTVCIIIILSIIYLILRYRRKKKMKKKLQYIKLLEE</sequence>
<dbReference type="SUPFAM" id="SSF47473">
    <property type="entry name" value="EF-hand"/>
    <property type="match status" value="1"/>
</dbReference>
<dbReference type="AlphaFoldDB" id="A0A024VJB9"/>
<protein>
    <recommendedName>
        <fullName evidence="5">Surface antigen</fullName>
    </recommendedName>
</protein>
<dbReference type="Pfam" id="PF17410">
    <property type="entry name" value="Stevor"/>
    <property type="match status" value="1"/>
</dbReference>
<keyword evidence="2" id="KW-0732">Signal</keyword>
<dbReference type="InterPro" id="IPR006374">
    <property type="entry name" value="VSA_Stevor"/>
</dbReference>
<dbReference type="NCBIfam" id="TIGR01478">
    <property type="entry name" value="STEVOR"/>
    <property type="match status" value="1"/>
</dbReference>
<evidence type="ECO:0000313" key="4">
    <source>
        <dbReference type="Proteomes" id="UP000030656"/>
    </source>
</evidence>
<keyword evidence="1" id="KW-0472">Membrane</keyword>
<name>A0A024VJB9_PLAFA</name>
<organism evidence="3 4">
    <name type="scientific">Plasmodium falciparum FCH/4</name>
    <dbReference type="NCBI Taxonomy" id="1036724"/>
    <lineage>
        <taxon>Eukaryota</taxon>
        <taxon>Sar</taxon>
        <taxon>Alveolata</taxon>
        <taxon>Apicomplexa</taxon>
        <taxon>Aconoidasida</taxon>
        <taxon>Haemosporida</taxon>
        <taxon>Plasmodiidae</taxon>
        <taxon>Plasmodium</taxon>
        <taxon>Plasmodium (Laverania)</taxon>
    </lineage>
</organism>
<dbReference type="Pfam" id="PF02009">
    <property type="entry name" value="RIFIN"/>
    <property type="match status" value="1"/>
</dbReference>
<dbReference type="OrthoDB" id="379064at2759"/>
<feature type="chain" id="PRO_5001539377" description="Surface antigen" evidence="2">
    <location>
        <begin position="22"/>
        <end position="592"/>
    </location>
</feature>
<keyword evidence="1" id="KW-0812">Transmembrane</keyword>
<feature type="transmembrane region" description="Helical" evidence="1">
    <location>
        <begin position="551"/>
        <end position="572"/>
    </location>
</feature>
<dbReference type="EMBL" id="KI928014">
    <property type="protein sequence ID" value="ETW28809.1"/>
    <property type="molecule type" value="Genomic_DNA"/>
</dbReference>
<reference evidence="3 4" key="2">
    <citation type="submission" date="2013-02" db="EMBL/GenBank/DDBJ databases">
        <title>The Genome Sequence of Plasmodium falciparum FCH/4.</title>
        <authorList>
            <consortium name="The Broad Institute Genome Sequencing Platform"/>
            <consortium name="The Broad Institute Genome Sequencing Center for Infectious Disease"/>
            <person name="Neafsey D."/>
            <person name="Cheeseman I."/>
            <person name="Volkman S."/>
            <person name="Adams J."/>
            <person name="Walker B."/>
            <person name="Young S.K."/>
            <person name="Zeng Q."/>
            <person name="Gargeya S."/>
            <person name="Fitzgerald M."/>
            <person name="Haas B."/>
            <person name="Abouelleil A."/>
            <person name="Alvarado L."/>
            <person name="Arachchi H.M."/>
            <person name="Berlin A.M."/>
            <person name="Chapman S.B."/>
            <person name="Dewar J."/>
            <person name="Goldberg J."/>
            <person name="Griggs A."/>
            <person name="Gujja S."/>
            <person name="Hansen M."/>
            <person name="Howarth C."/>
            <person name="Imamovic A."/>
            <person name="Larimer J."/>
            <person name="McCowan C."/>
            <person name="Murphy C."/>
            <person name="Neiman D."/>
            <person name="Pearson M."/>
            <person name="Priest M."/>
            <person name="Roberts A."/>
            <person name="Saif S."/>
            <person name="Shea T."/>
            <person name="Sisk P."/>
            <person name="Sykes S."/>
            <person name="Wortman J."/>
            <person name="Nusbaum C."/>
            <person name="Birren B."/>
        </authorList>
    </citation>
    <scope>NUCLEOTIDE SEQUENCE [LARGE SCALE GENOMIC DNA]</scope>
    <source>
        <strain evidence="3 4">FCH/4</strain>
    </source>
</reference>
<accession>A0A024VJB9</accession>
<evidence type="ECO:0008006" key="5">
    <source>
        <dbReference type="Google" id="ProtNLM"/>
    </source>
</evidence>
<dbReference type="NCBIfam" id="TIGR01477">
    <property type="entry name" value="RIFIN"/>
    <property type="match status" value="1"/>
</dbReference>
<evidence type="ECO:0000256" key="1">
    <source>
        <dbReference type="SAM" id="Phobius"/>
    </source>
</evidence>
<reference evidence="3 4" key="1">
    <citation type="submission" date="2013-02" db="EMBL/GenBank/DDBJ databases">
        <title>The Genome Annotation of Plasmodium falciparum FCH/4.</title>
        <authorList>
            <consortium name="The Broad Institute Genome Sequencing Platform"/>
            <consortium name="The Broad Institute Genome Sequencing Center for Infectious Disease"/>
            <person name="Neafsey D."/>
            <person name="Hoffman S."/>
            <person name="Volkman S."/>
            <person name="Rosenthal P."/>
            <person name="Walker B."/>
            <person name="Young S.K."/>
            <person name="Zeng Q."/>
            <person name="Gargeya S."/>
            <person name="Fitzgerald M."/>
            <person name="Haas B."/>
            <person name="Abouelleil A."/>
            <person name="Allen A.W."/>
            <person name="Alvarado L."/>
            <person name="Arachchi H.M."/>
            <person name="Berlin A.M."/>
            <person name="Chapman S.B."/>
            <person name="Gainer-Dewar J."/>
            <person name="Goldberg J."/>
            <person name="Griggs A."/>
            <person name="Gujja S."/>
            <person name="Hansen M."/>
            <person name="Howarth C."/>
            <person name="Imamovic A."/>
            <person name="Ireland A."/>
            <person name="Larimer J."/>
            <person name="McCowan C."/>
            <person name="Murphy C."/>
            <person name="Pearson M."/>
            <person name="Poon T.W."/>
            <person name="Priest M."/>
            <person name="Roberts A."/>
            <person name="Saif S."/>
            <person name="Shea T."/>
            <person name="Sisk P."/>
            <person name="Sykes S."/>
            <person name="Wortman J."/>
            <person name="Nusbaum C."/>
            <person name="Birren B."/>
        </authorList>
    </citation>
    <scope>NUCLEOTIDE SEQUENCE [LARGE SCALE GENOMIC DNA]</scope>
    <source>
        <strain evidence="3 4">FCH/4</strain>
    </source>
</reference>
<gene>
    <name evidence="3" type="ORF">PFFCH_03767</name>
</gene>
<feature type="signal peptide" evidence="2">
    <location>
        <begin position="1"/>
        <end position="21"/>
    </location>
</feature>
<proteinExistence type="predicted"/>
<evidence type="ECO:0000256" key="2">
    <source>
        <dbReference type="SAM" id="SignalP"/>
    </source>
</evidence>
<evidence type="ECO:0000313" key="3">
    <source>
        <dbReference type="EMBL" id="ETW28809.1"/>
    </source>
</evidence>
<dbReference type="InterPro" id="IPR006373">
    <property type="entry name" value="VSA_Rifin"/>
</dbReference>
<dbReference type="InterPro" id="IPR011992">
    <property type="entry name" value="EF-hand-dom_pair"/>
</dbReference>